<dbReference type="AlphaFoldDB" id="A0AAF0QPX6"/>
<evidence type="ECO:0000313" key="1">
    <source>
        <dbReference type="EMBL" id="WMV27211.1"/>
    </source>
</evidence>
<keyword evidence="2" id="KW-1185">Reference proteome</keyword>
<accession>A0AAF0QPX6</accession>
<gene>
    <name evidence="1" type="ORF">MTR67_020596</name>
</gene>
<dbReference type="EMBL" id="CP133615">
    <property type="protein sequence ID" value="WMV27211.1"/>
    <property type="molecule type" value="Genomic_DNA"/>
</dbReference>
<sequence length="257" mass="28205">MMVLVYSSLEEHLGVYEEVVWAAFSCLTQKCVGDPASIVPLESVSVEDSLSYEDVPVEILDRQNSVHLEIQFSVFSGGTHGYHPRIVNGLTVRPTGQVTDRSSCPWIDAPKAQLQSQLTVDQHGPSIDPRSVGGNSVAEKIKKTLALLEQSGFKNSTTRESYDLTNESPPCASCIVNLLKINLRDNPCYSPSSPMIMQTMVVVASSSEEQLANLMKLVEGLTKHVQYQESRIDKLMDRLEGFLDGEASYVPGKGVEV</sequence>
<organism evidence="1 2">
    <name type="scientific">Solanum verrucosum</name>
    <dbReference type="NCBI Taxonomy" id="315347"/>
    <lineage>
        <taxon>Eukaryota</taxon>
        <taxon>Viridiplantae</taxon>
        <taxon>Streptophyta</taxon>
        <taxon>Embryophyta</taxon>
        <taxon>Tracheophyta</taxon>
        <taxon>Spermatophyta</taxon>
        <taxon>Magnoliopsida</taxon>
        <taxon>eudicotyledons</taxon>
        <taxon>Gunneridae</taxon>
        <taxon>Pentapetalae</taxon>
        <taxon>asterids</taxon>
        <taxon>lamiids</taxon>
        <taxon>Solanales</taxon>
        <taxon>Solanaceae</taxon>
        <taxon>Solanoideae</taxon>
        <taxon>Solaneae</taxon>
        <taxon>Solanum</taxon>
    </lineage>
</organism>
<reference evidence="1" key="1">
    <citation type="submission" date="2023-08" db="EMBL/GenBank/DDBJ databases">
        <title>A de novo genome assembly of Solanum verrucosum Schlechtendal, a Mexican diploid species geographically isolated from the other diploid A-genome species in potato relatives.</title>
        <authorList>
            <person name="Hosaka K."/>
        </authorList>
    </citation>
    <scope>NUCLEOTIDE SEQUENCE</scope>
    <source>
        <tissue evidence="1">Young leaves</tissue>
    </source>
</reference>
<proteinExistence type="predicted"/>
<protein>
    <submittedName>
        <fullName evidence="1">Uncharacterized protein</fullName>
    </submittedName>
</protein>
<evidence type="ECO:0000313" key="2">
    <source>
        <dbReference type="Proteomes" id="UP001234989"/>
    </source>
</evidence>
<dbReference type="Proteomes" id="UP001234989">
    <property type="component" value="Chromosome 4"/>
</dbReference>
<name>A0AAF0QPX6_SOLVR</name>